<dbReference type="Gene3D" id="3.30.40.10">
    <property type="entry name" value="Zinc/RING finger domain, C3HC4 (zinc finger)"/>
    <property type="match status" value="1"/>
</dbReference>
<feature type="region of interest" description="Disordered" evidence="1">
    <location>
        <begin position="891"/>
        <end position="919"/>
    </location>
</feature>
<feature type="region of interest" description="Disordered" evidence="1">
    <location>
        <begin position="102"/>
        <end position="125"/>
    </location>
</feature>
<dbReference type="InterPro" id="IPR036869">
    <property type="entry name" value="J_dom_sf"/>
</dbReference>
<dbReference type="InterPro" id="IPR013083">
    <property type="entry name" value="Znf_RING/FYVE/PHD"/>
</dbReference>
<protein>
    <submittedName>
        <fullName evidence="3">Uncharacterized protein</fullName>
    </submittedName>
</protein>
<keyword evidence="2" id="KW-0812">Transmembrane</keyword>
<organism evidence="3 4">
    <name type="scientific">Perkinsus olseni</name>
    <name type="common">Perkinsus atlanticus</name>
    <dbReference type="NCBI Taxonomy" id="32597"/>
    <lineage>
        <taxon>Eukaryota</taxon>
        <taxon>Sar</taxon>
        <taxon>Alveolata</taxon>
        <taxon>Perkinsozoa</taxon>
        <taxon>Perkinsea</taxon>
        <taxon>Perkinsida</taxon>
        <taxon>Perkinsidae</taxon>
        <taxon>Perkinsus</taxon>
    </lineage>
</organism>
<keyword evidence="2" id="KW-0472">Membrane</keyword>
<dbReference type="SUPFAM" id="SSF46565">
    <property type="entry name" value="Chaperone J-domain"/>
    <property type="match status" value="1"/>
</dbReference>
<reference evidence="3 4" key="1">
    <citation type="submission" date="2020-04" db="EMBL/GenBank/DDBJ databases">
        <title>Perkinsus olseni comparative genomics.</title>
        <authorList>
            <person name="Bogema D.R."/>
        </authorList>
    </citation>
    <scope>NUCLEOTIDE SEQUENCE [LARGE SCALE GENOMIC DNA]</scope>
    <source>
        <strain evidence="3">00978-12</strain>
    </source>
</reference>
<keyword evidence="2" id="KW-1133">Transmembrane helix</keyword>
<evidence type="ECO:0000256" key="2">
    <source>
        <dbReference type="SAM" id="Phobius"/>
    </source>
</evidence>
<evidence type="ECO:0000256" key="1">
    <source>
        <dbReference type="SAM" id="MobiDB-lite"/>
    </source>
</evidence>
<evidence type="ECO:0000313" key="3">
    <source>
        <dbReference type="EMBL" id="KAF4680705.1"/>
    </source>
</evidence>
<feature type="region of interest" description="Disordered" evidence="1">
    <location>
        <begin position="935"/>
        <end position="1000"/>
    </location>
</feature>
<dbReference type="AlphaFoldDB" id="A0A7J6NA36"/>
<accession>A0A7J6NA36</accession>
<dbReference type="OrthoDB" id="445979at2759"/>
<dbReference type="CDD" id="cd06257">
    <property type="entry name" value="DnaJ"/>
    <property type="match status" value="1"/>
</dbReference>
<evidence type="ECO:0000313" key="4">
    <source>
        <dbReference type="Proteomes" id="UP000541610"/>
    </source>
</evidence>
<sequence length="1252" mass="134472">MVQARAWRPVSAGGERRKIWSNAEALGRNGCTINIVDGPVTKEEGSSEGAPKLLGYRRSRAQASSTSPKFATGLRRTSEVLRKRNNYVPGVTTHSVRVTDRLSQSTRSLRSLDRRLSSSSAASLHSESDVVGPERFYYDKTSYTGTAKRSLRAVPRYSTQGVGGKRGSLDGIAEATEEEELRAMLTGRNKQATARRVEGRISRPVLSGVSSSVTVLPPSTQLASPSQPERRVIVRPPLGGPPVVPPPSVPYTVQVGGTPQVPFTRAFTPFTPAYKLGQAPLPQPSAMPKQQRTSVVYSSVSPLPQQMPALTAPTAATSMFALSSPLDFRPGPRPGVRPLPPLAVQCIINGDISLSSCQSQVCDGQAVSDFTLFCTPMIPACADLYSNTYATEFNSVASACATGTPTTPSPTAEASPLSACRDAGCPAEVFGVASETTAWSRLEPCTTAYSDTYRSELADVEMVCVFSAQPVTTSTTTTAPRDLIPPQLVSVSPPPGGVVGQRATLIMEFDEDVQKGPNNLVLVRSASNDHVILEEGSWLRLSGRYVYISPPQYSKLGDGNDCFYVQVEFGALLDMARNAFSGLPRIDYWTLCVVDREGPRVQNVREEIIDDDSIRVVFEFDEVVEAVMATLTATFTTKSDGVQESVPAELGSDQRSVSVVLDGLLLGERYRIDLTDGFVQDTFGNVFSGASFNGYSLELPNPTTTPVFPTVVVDPMDGPNTMAIVLCVMGGLLLGGAVGFWFWQSRRRKVYVSPSAEAPTKVSRHWEPSAVRAGEGAGFAREAHLKAEDSKTAGGVPPPWGADATEEEDLIKIKQEAVDTSLMEQQEAKEVVAELLKQLEALPEDNAERRKAHKKMCFTWHPDKNPENLPVATEVFQWLQRQKRWLLEMDDTQPSPRPAEAERPSNASEQPVQDPPVGGPQIIAIQARIRCLSRMLQQQQQQNRPSSGRPNYSRGSMVGRGRGGNGRGPNGYRSFPGNQRSPILPIPQAGTSSAGGIPANNVQHAAAGGLLPSPAVPAAATPQRRTPHKQALPPPSCLLTPEEQVMWANAPYACPGCGSPFMKWSQCDTHVVSSAPCQAAVVGKDVKGQCEAFAAAHAGTLRPPTAPPLPKPPRKVSASGRGANGRGREGRQRVETEREIQAIKDEYEKAIFGGRRGSMSTMGESSCALAPCGHMLACYSCTLALQLQECPCCGSQIHQLIQVCPVDIRHYHLNIFNGNGLQMNGALAEDYTPSAASGLSSAEGVLSGMDAP</sequence>
<feature type="transmembrane region" description="Helical" evidence="2">
    <location>
        <begin position="722"/>
        <end position="743"/>
    </location>
</feature>
<dbReference type="Gene3D" id="1.10.287.110">
    <property type="entry name" value="DnaJ domain"/>
    <property type="match status" value="1"/>
</dbReference>
<dbReference type="Proteomes" id="UP000541610">
    <property type="component" value="Unassembled WGS sequence"/>
</dbReference>
<proteinExistence type="predicted"/>
<gene>
    <name evidence="3" type="ORF">FOZ60_013103</name>
</gene>
<feature type="region of interest" description="Disordered" evidence="1">
    <location>
        <begin position="1101"/>
        <end position="1136"/>
    </location>
</feature>
<dbReference type="EMBL" id="JABANP010000581">
    <property type="protein sequence ID" value="KAF4680705.1"/>
    <property type="molecule type" value="Genomic_DNA"/>
</dbReference>
<dbReference type="InterPro" id="IPR001623">
    <property type="entry name" value="DnaJ_domain"/>
</dbReference>
<feature type="compositionally biased region" description="Gly residues" evidence="1">
    <location>
        <begin position="958"/>
        <end position="969"/>
    </location>
</feature>
<name>A0A7J6NA36_PEROL</name>
<feature type="compositionally biased region" description="Basic and acidic residues" evidence="1">
    <location>
        <begin position="1126"/>
        <end position="1136"/>
    </location>
</feature>
<comment type="caution">
    <text evidence="3">The sequence shown here is derived from an EMBL/GenBank/DDBJ whole genome shotgun (WGS) entry which is preliminary data.</text>
</comment>